<feature type="domain" description="MULE transposase" evidence="2">
    <location>
        <begin position="19"/>
        <end position="108"/>
    </location>
</feature>
<dbReference type="InterPro" id="IPR018289">
    <property type="entry name" value="MULE_transposase_dom"/>
</dbReference>
<gene>
    <name evidence="3" type="ORF">CB5_LOCUS5687</name>
</gene>
<name>A0A6V7NVX0_ANACO</name>
<evidence type="ECO:0000256" key="1">
    <source>
        <dbReference type="SAM" id="MobiDB-lite"/>
    </source>
</evidence>
<dbReference type="EMBL" id="LR862142">
    <property type="protein sequence ID" value="CAD1822476.1"/>
    <property type="molecule type" value="Genomic_DNA"/>
</dbReference>
<organism evidence="3">
    <name type="scientific">Ananas comosus var. bracteatus</name>
    <name type="common">red pineapple</name>
    <dbReference type="NCBI Taxonomy" id="296719"/>
    <lineage>
        <taxon>Eukaryota</taxon>
        <taxon>Viridiplantae</taxon>
        <taxon>Streptophyta</taxon>
        <taxon>Embryophyta</taxon>
        <taxon>Tracheophyta</taxon>
        <taxon>Spermatophyta</taxon>
        <taxon>Magnoliopsida</taxon>
        <taxon>Liliopsida</taxon>
        <taxon>Poales</taxon>
        <taxon>Bromeliaceae</taxon>
        <taxon>Bromelioideae</taxon>
        <taxon>Ananas</taxon>
    </lineage>
</organism>
<proteinExistence type="predicted"/>
<feature type="region of interest" description="Disordered" evidence="1">
    <location>
        <begin position="271"/>
        <end position="309"/>
    </location>
</feature>
<dbReference type="AlphaFoldDB" id="A0A6V7NVX0"/>
<accession>A0A6V7NVX0</accession>
<dbReference type="PANTHER" id="PTHR31973">
    <property type="entry name" value="POLYPROTEIN, PUTATIVE-RELATED"/>
    <property type="match status" value="1"/>
</dbReference>
<protein>
    <recommendedName>
        <fullName evidence="2">MULE transposase domain-containing protein</fullName>
    </recommendedName>
</protein>
<evidence type="ECO:0000259" key="2">
    <source>
        <dbReference type="Pfam" id="PF10551"/>
    </source>
</evidence>
<dbReference type="Pfam" id="PF10551">
    <property type="entry name" value="MULE"/>
    <property type="match status" value="1"/>
</dbReference>
<feature type="region of interest" description="Disordered" evidence="1">
    <location>
        <begin position="224"/>
        <end position="243"/>
    </location>
</feature>
<evidence type="ECO:0000313" key="3">
    <source>
        <dbReference type="EMBL" id="CAD1822476.1"/>
    </source>
</evidence>
<dbReference type="PANTHER" id="PTHR31973:SF187">
    <property type="entry name" value="MUTATOR TRANSPOSASE MUDRA PROTEIN"/>
    <property type="match status" value="1"/>
</dbReference>
<sequence length="309" mass="35200">MKKTMRRDLCIDVSKSQIYRAKRKAKELISAIGRDGNNQMFPIAVAVVEAELKDSWNWFLTNLLQAIGPVEAHGWTFISDRQKGLVEVFDGLLPGVDHRFCVQHMYNNFKEQFKGKVFKDLLWEAATSYTVQDWEKSMQKIKDANVAAYEWLMKVPPRMWTRAYFRPDIKCDLLCNNMCEAWNRTILDARELPIIDLMEKIRRQGLLIGTLTLALPQPPATLTSLPCASHAPRPPPTEPRRPATAAATFLPLSPSLSPSLSFLLGLEPRPRLQRPPCTMPASPRPHRSVPVDRRRHRAPPHLSWPPAAP</sequence>
<reference evidence="3" key="1">
    <citation type="submission" date="2020-07" db="EMBL/GenBank/DDBJ databases">
        <authorList>
            <person name="Lin J."/>
        </authorList>
    </citation>
    <scope>NUCLEOTIDE SEQUENCE</scope>
</reference>